<sequence length="69" mass="7410">TLPDGNQRQFENTTSLMEIAADICPGLAKACIAGRDNGQLVDACDPIETDAQVAIITNKDDEGLEILRH</sequence>
<dbReference type="InterPro" id="IPR012675">
    <property type="entry name" value="Beta-grasp_dom_sf"/>
</dbReference>
<dbReference type="InterPro" id="IPR004095">
    <property type="entry name" value="TGS"/>
</dbReference>
<feature type="non-terminal residue" evidence="2">
    <location>
        <position position="69"/>
    </location>
</feature>
<evidence type="ECO:0000313" key="2">
    <source>
        <dbReference type="EMBL" id="MEL0631097.1"/>
    </source>
</evidence>
<dbReference type="EMBL" id="JBAKAZ010000465">
    <property type="protein sequence ID" value="MEL0631097.1"/>
    <property type="molecule type" value="Genomic_DNA"/>
</dbReference>
<protein>
    <submittedName>
        <fullName evidence="2">TGS domain-containing protein</fullName>
    </submittedName>
</protein>
<gene>
    <name evidence="2" type="ORF">V6256_16180</name>
</gene>
<feature type="domain" description="TGS" evidence="1">
    <location>
        <begin position="1"/>
        <end position="57"/>
    </location>
</feature>
<dbReference type="RefSeq" id="WP_341599206.1">
    <property type="nucleotide sequence ID" value="NZ_JBAKAZ010000465.1"/>
</dbReference>
<name>A0ABU9GUV0_9GAMM</name>
<dbReference type="InterPro" id="IPR012676">
    <property type="entry name" value="TGS-like"/>
</dbReference>
<keyword evidence="3" id="KW-1185">Reference proteome</keyword>
<dbReference type="SUPFAM" id="SSF81271">
    <property type="entry name" value="TGS-like"/>
    <property type="match status" value="1"/>
</dbReference>
<dbReference type="Pfam" id="PF02824">
    <property type="entry name" value="TGS"/>
    <property type="match status" value="1"/>
</dbReference>
<dbReference type="CDD" id="cd01667">
    <property type="entry name" value="TGS_ThrRS"/>
    <property type="match status" value="1"/>
</dbReference>
<evidence type="ECO:0000313" key="3">
    <source>
        <dbReference type="Proteomes" id="UP001369082"/>
    </source>
</evidence>
<dbReference type="Proteomes" id="UP001369082">
    <property type="component" value="Unassembled WGS sequence"/>
</dbReference>
<accession>A0ABU9GUV0</accession>
<dbReference type="PROSITE" id="PS51880">
    <property type="entry name" value="TGS"/>
    <property type="match status" value="1"/>
</dbReference>
<dbReference type="Gene3D" id="3.10.20.30">
    <property type="match status" value="1"/>
</dbReference>
<comment type="caution">
    <text evidence="2">The sequence shown here is derived from an EMBL/GenBank/DDBJ whole genome shotgun (WGS) entry which is preliminary data.</text>
</comment>
<organism evidence="2 3">
    <name type="scientific">Psychromonas aquatilis</name>
    <dbReference type="NCBI Taxonomy" id="2005072"/>
    <lineage>
        <taxon>Bacteria</taxon>
        <taxon>Pseudomonadati</taxon>
        <taxon>Pseudomonadota</taxon>
        <taxon>Gammaproteobacteria</taxon>
        <taxon>Alteromonadales</taxon>
        <taxon>Psychromonadaceae</taxon>
        <taxon>Psychromonas</taxon>
    </lineage>
</organism>
<reference evidence="2 3" key="1">
    <citation type="submission" date="2024-02" db="EMBL/GenBank/DDBJ databases">
        <title>Bacteria isolated from the canopy kelp, Nereocystis luetkeana.</title>
        <authorList>
            <person name="Pfister C.A."/>
            <person name="Younker I.T."/>
            <person name="Light S.H."/>
        </authorList>
    </citation>
    <scope>NUCLEOTIDE SEQUENCE [LARGE SCALE GENOMIC DNA]</scope>
    <source>
        <strain evidence="2 3">TI.1.05</strain>
    </source>
</reference>
<feature type="non-terminal residue" evidence="2">
    <location>
        <position position="1"/>
    </location>
</feature>
<evidence type="ECO:0000259" key="1">
    <source>
        <dbReference type="PROSITE" id="PS51880"/>
    </source>
</evidence>
<proteinExistence type="predicted"/>